<evidence type="ECO:0000256" key="1">
    <source>
        <dbReference type="SAM" id="MobiDB-lite"/>
    </source>
</evidence>
<protein>
    <submittedName>
        <fullName evidence="2">Uncharacterized protein</fullName>
    </submittedName>
</protein>
<sequence length="787" mass="89030">MPKCYNVTKRQRTNMQTHCGITHQNDEETRYHREKRAIWEIQSVNCADHYLGQIADGLSTRINEQKNYSSVQYESSGTSAPVPPSTQKRILGLTCEEYGKYGKSKARLVAHRRVHVHESVGTNKIGPSEDRRIAHRNQHNPDMLNRVKNSGVRYFQQKRYPDVVVCNRIGSRSTVSRSIEPTTPPSRPYTTKYRKMQHLLCPMSRGRIYTKFVILHQNGCLEATPLLHVLRCHSSATATNFSLTSHDNYRICQGVWNAVSSSLIHRTVLPSSVVETVANRRICCTFCSPARSRMVLAMLIIIGLQGNLQNFSVARDKPSKMVESTYVDVIHLALPNHCSGVTRNCDKRTIVSDGRTVTVTVSDLCLRTIPSCLAAYDTFMRDTWRSKTRESRINQTEEFLSCFRNVSSSHIFVSRVPDQHSGTPRNRLLIGAQSDSRGCLIVGQFREQECIKLSFHNGGQPPTEKGEQGATTTSRDGPWDKWTGDRLTYHKNIFQVKGQFSSTCLSVARLKQLANVTSSEEIEAWYTTGRRQTNQTLQSTGLTEGELGRSSFKKNKTDRGLSAISDNPIIVSLQENILRSLEWRTNRKLVFFTHYTGISRTFREDDNNMLDVSMEQFFTSGGVTPRMAKFGQQLELLQHDRMRNCVAIRVELKRTPIGDVLPRETDACEDTQRATQINGRITTNDVMGTQSTAVGVLKDKQHLLQRKSFPVGKARELTNDNIRDMLSFTDVSVIHALLAIWVQVEHKCLAVAKTANCPGMESSLLKFRRTSKRPPTILLKLCESALE</sequence>
<evidence type="ECO:0000313" key="2">
    <source>
        <dbReference type="EMBL" id="GAA50967.1"/>
    </source>
</evidence>
<reference key="2">
    <citation type="submission" date="2011-10" db="EMBL/GenBank/DDBJ databases">
        <title>The genome and transcriptome sequence of Clonorchis sinensis provide insights into the carcinogenic liver fluke.</title>
        <authorList>
            <person name="Wang X."/>
            <person name="Huang Y."/>
            <person name="Chen W."/>
            <person name="Liu H."/>
            <person name="Guo L."/>
            <person name="Chen Y."/>
            <person name="Luo F."/>
            <person name="Zhou W."/>
            <person name="Sun J."/>
            <person name="Mao Q."/>
            <person name="Liang P."/>
            <person name="Zhou C."/>
            <person name="Tian Y."/>
            <person name="Men J."/>
            <person name="Lv X."/>
            <person name="Huang L."/>
            <person name="Zhou J."/>
            <person name="Hu Y."/>
            <person name="Li R."/>
            <person name="Zhang F."/>
            <person name="Lei H."/>
            <person name="Li X."/>
            <person name="Hu X."/>
            <person name="Liang C."/>
            <person name="Xu J."/>
            <person name="Wu Z."/>
            <person name="Yu X."/>
        </authorList>
    </citation>
    <scope>NUCLEOTIDE SEQUENCE</scope>
    <source>
        <strain>Henan</strain>
    </source>
</reference>
<feature type="region of interest" description="Disordered" evidence="1">
    <location>
        <begin position="455"/>
        <end position="479"/>
    </location>
</feature>
<dbReference type="AlphaFoldDB" id="G7YDD3"/>
<organism evidence="2 3">
    <name type="scientific">Clonorchis sinensis</name>
    <name type="common">Chinese liver fluke</name>
    <dbReference type="NCBI Taxonomy" id="79923"/>
    <lineage>
        <taxon>Eukaryota</taxon>
        <taxon>Metazoa</taxon>
        <taxon>Spiralia</taxon>
        <taxon>Lophotrochozoa</taxon>
        <taxon>Platyhelminthes</taxon>
        <taxon>Trematoda</taxon>
        <taxon>Digenea</taxon>
        <taxon>Opisthorchiida</taxon>
        <taxon>Opisthorchiata</taxon>
        <taxon>Opisthorchiidae</taxon>
        <taxon>Clonorchis</taxon>
    </lineage>
</organism>
<accession>G7YDD3</accession>
<dbReference type="Proteomes" id="UP000008909">
    <property type="component" value="Unassembled WGS sequence"/>
</dbReference>
<keyword evidence="3" id="KW-1185">Reference proteome</keyword>
<reference evidence="2" key="1">
    <citation type="journal article" date="2011" name="Genome Biol.">
        <title>The draft genome of the carcinogenic human liver fluke Clonorchis sinensis.</title>
        <authorList>
            <person name="Wang X."/>
            <person name="Chen W."/>
            <person name="Huang Y."/>
            <person name="Sun J."/>
            <person name="Men J."/>
            <person name="Liu H."/>
            <person name="Luo F."/>
            <person name="Guo L."/>
            <person name="Lv X."/>
            <person name="Deng C."/>
            <person name="Zhou C."/>
            <person name="Fan Y."/>
            <person name="Li X."/>
            <person name="Huang L."/>
            <person name="Hu Y."/>
            <person name="Liang C."/>
            <person name="Hu X."/>
            <person name="Xu J."/>
            <person name="Yu X."/>
        </authorList>
    </citation>
    <scope>NUCLEOTIDE SEQUENCE [LARGE SCALE GENOMIC DNA]</scope>
    <source>
        <strain evidence="2">Henan</strain>
    </source>
</reference>
<proteinExistence type="predicted"/>
<name>G7YDD3_CLOSI</name>
<evidence type="ECO:0000313" key="3">
    <source>
        <dbReference type="Proteomes" id="UP000008909"/>
    </source>
</evidence>
<gene>
    <name evidence="2" type="ORF">CLF_105318</name>
</gene>
<dbReference type="EMBL" id="DF143098">
    <property type="protein sequence ID" value="GAA50967.1"/>
    <property type="molecule type" value="Genomic_DNA"/>
</dbReference>